<feature type="domain" description="DNA methylase N-4/N-6" evidence="4">
    <location>
        <begin position="113"/>
        <end position="217"/>
    </location>
</feature>
<dbReference type="Pfam" id="PF01555">
    <property type="entry name" value="N6_N4_Mtase"/>
    <property type="match status" value="1"/>
</dbReference>
<dbReference type="AlphaFoldDB" id="A0ABD4PH81"/>
<comment type="similarity">
    <text evidence="3">Belongs to the N(4)/N(6)-methyltransferase family.</text>
</comment>
<dbReference type="InterPro" id="IPR029063">
    <property type="entry name" value="SAM-dependent_MTases_sf"/>
</dbReference>
<dbReference type="EC" id="2.1.1.-" evidence="3"/>
<dbReference type="InterPro" id="IPR001091">
    <property type="entry name" value="RM_Methyltransferase"/>
</dbReference>
<dbReference type="GO" id="GO:0032259">
    <property type="term" value="P:methylation"/>
    <property type="evidence" value="ECO:0007669"/>
    <property type="project" value="UniProtKB-KW"/>
</dbReference>
<reference evidence="5 6" key="1">
    <citation type="submission" date="2021-01" db="EMBL/GenBank/DDBJ databases">
        <title>Genomes of Escherichia coli STEC strains from raw meat-based diets for companion animals.</title>
        <authorList>
            <person name="Stevens M.J.A."/>
            <person name="Stephan R."/>
        </authorList>
    </citation>
    <scope>NUCLEOTIDE SEQUENCE [LARGE SCALE GENOMIC DNA]</scope>
    <source>
        <strain evidence="5 6">LSC1-58</strain>
    </source>
</reference>
<evidence type="ECO:0000256" key="3">
    <source>
        <dbReference type="RuleBase" id="RU362026"/>
    </source>
</evidence>
<accession>A0ABD4PH81</accession>
<protein>
    <recommendedName>
        <fullName evidence="3">Methyltransferase</fullName>
        <ecNumber evidence="3">2.1.1.-</ecNumber>
    </recommendedName>
</protein>
<dbReference type="InterPro" id="IPR002941">
    <property type="entry name" value="DNA_methylase_N4/N6"/>
</dbReference>
<keyword evidence="1" id="KW-0489">Methyltransferase</keyword>
<sequence>FPATERILFAEHYQGPYRPKDAGYEAKGRALKQHVMAPLIAYFRDARAALGITAKQIADATGKKNMVSHWFSASQWQLPDESDYLKLQALFARVAEEKHQRGELEKPHHQLVSTYSELNRHYTELQSEYKHLRRYFGVTAQVPYTDVWTHKPVQYYPGKHPCEKPAEMLQQIISASSRPGDLVADFFMGSGSTVKAAMALGRRATGVELETERFEQTVREVQDLASQNG</sequence>
<keyword evidence="2" id="KW-0808">Transferase</keyword>
<dbReference type="Gene3D" id="3.40.50.150">
    <property type="entry name" value="Vaccinia Virus protein VP39"/>
    <property type="match status" value="1"/>
</dbReference>
<evidence type="ECO:0000313" key="6">
    <source>
        <dbReference type="Proteomes" id="UP000615017"/>
    </source>
</evidence>
<evidence type="ECO:0000313" key="5">
    <source>
        <dbReference type="EMBL" id="MBL6237455.1"/>
    </source>
</evidence>
<feature type="non-terminal residue" evidence="5">
    <location>
        <position position="1"/>
    </location>
</feature>
<dbReference type="GO" id="GO:0008168">
    <property type="term" value="F:methyltransferase activity"/>
    <property type="evidence" value="ECO:0007669"/>
    <property type="project" value="UniProtKB-KW"/>
</dbReference>
<gene>
    <name evidence="5" type="ORF">JNA65_26870</name>
</gene>
<dbReference type="Proteomes" id="UP000615017">
    <property type="component" value="Unassembled WGS sequence"/>
</dbReference>
<dbReference type="RefSeq" id="WP_202822077.1">
    <property type="nucleotide sequence ID" value="NZ_JAETYY010000081.1"/>
</dbReference>
<comment type="caution">
    <text evidence="5">The sequence shown here is derived from an EMBL/GenBank/DDBJ whole genome shotgun (WGS) entry which is preliminary data.</text>
</comment>
<dbReference type="EMBL" id="JAETYZ010000099">
    <property type="protein sequence ID" value="MBL6237455.1"/>
    <property type="molecule type" value="Genomic_DNA"/>
</dbReference>
<evidence type="ECO:0000256" key="1">
    <source>
        <dbReference type="ARBA" id="ARBA00022603"/>
    </source>
</evidence>
<dbReference type="SUPFAM" id="SSF53335">
    <property type="entry name" value="S-adenosyl-L-methionine-dependent methyltransferases"/>
    <property type="match status" value="1"/>
</dbReference>
<proteinExistence type="inferred from homology"/>
<name>A0ABD4PH81_ECOLX</name>
<dbReference type="PRINTS" id="PR00508">
    <property type="entry name" value="S21N4MTFRASE"/>
</dbReference>
<evidence type="ECO:0000259" key="4">
    <source>
        <dbReference type="Pfam" id="PF01555"/>
    </source>
</evidence>
<organism evidence="5 6">
    <name type="scientific">Escherichia coli</name>
    <dbReference type="NCBI Taxonomy" id="562"/>
    <lineage>
        <taxon>Bacteria</taxon>
        <taxon>Pseudomonadati</taxon>
        <taxon>Pseudomonadota</taxon>
        <taxon>Gammaproteobacteria</taxon>
        <taxon>Enterobacterales</taxon>
        <taxon>Enterobacteriaceae</taxon>
        <taxon>Escherichia</taxon>
    </lineage>
</organism>
<evidence type="ECO:0000256" key="2">
    <source>
        <dbReference type="ARBA" id="ARBA00022679"/>
    </source>
</evidence>